<sequence length="110" mass="12307">MKRLPGALMTDDDSQSSHAGFLLTVLADKDEDACLRENAAVYLGHMDDPMILAALICLASDADQYDRLLERCGNAIAETWDRNRDFDIRPVIDQVTEPAREAIRGWLNSK</sequence>
<name>Q0F288_9PROT</name>
<proteinExistence type="predicted"/>
<dbReference type="AlphaFoldDB" id="Q0F288"/>
<comment type="caution">
    <text evidence="1">The sequence shown here is derived from an EMBL/GenBank/DDBJ whole genome shotgun (WGS) entry which is preliminary data.</text>
</comment>
<gene>
    <name evidence="1" type="ORF">SPV1_01902</name>
</gene>
<dbReference type="Proteomes" id="UP000005297">
    <property type="component" value="Unassembled WGS sequence"/>
</dbReference>
<dbReference type="SUPFAM" id="SSF48371">
    <property type="entry name" value="ARM repeat"/>
    <property type="match status" value="1"/>
</dbReference>
<accession>Q0F288</accession>
<dbReference type="InterPro" id="IPR016024">
    <property type="entry name" value="ARM-type_fold"/>
</dbReference>
<evidence type="ECO:0000313" key="1">
    <source>
        <dbReference type="EMBL" id="EAU55662.1"/>
    </source>
</evidence>
<dbReference type="InParanoid" id="Q0F288"/>
<evidence type="ECO:0008006" key="3">
    <source>
        <dbReference type="Google" id="ProtNLM"/>
    </source>
</evidence>
<keyword evidence="2" id="KW-1185">Reference proteome</keyword>
<organism evidence="1 2">
    <name type="scientific">Mariprofundus ferrooxydans PV-1</name>
    <dbReference type="NCBI Taxonomy" id="314345"/>
    <lineage>
        <taxon>Bacteria</taxon>
        <taxon>Pseudomonadati</taxon>
        <taxon>Pseudomonadota</taxon>
        <taxon>Candidatius Mariprofundia</taxon>
        <taxon>Mariprofundales</taxon>
        <taxon>Mariprofundaceae</taxon>
        <taxon>Mariprofundus</taxon>
    </lineage>
</organism>
<protein>
    <recommendedName>
        <fullName evidence="3">HEAT repeat domain-containing protein</fullName>
    </recommendedName>
</protein>
<dbReference type="HOGENOM" id="CLU_2167940_0_0_0"/>
<evidence type="ECO:0000313" key="2">
    <source>
        <dbReference type="Proteomes" id="UP000005297"/>
    </source>
</evidence>
<dbReference type="EMBL" id="AATS01000002">
    <property type="protein sequence ID" value="EAU55662.1"/>
    <property type="molecule type" value="Genomic_DNA"/>
</dbReference>
<reference evidence="1 2" key="1">
    <citation type="submission" date="2006-09" db="EMBL/GenBank/DDBJ databases">
        <authorList>
            <person name="Emerson D."/>
            <person name="Ferriera S."/>
            <person name="Johnson J."/>
            <person name="Kravitz S."/>
            <person name="Halpern A."/>
            <person name="Remington K."/>
            <person name="Beeson K."/>
            <person name="Tran B."/>
            <person name="Rogers Y.-H."/>
            <person name="Friedman R."/>
            <person name="Venter J.C."/>
        </authorList>
    </citation>
    <scope>NUCLEOTIDE SEQUENCE [LARGE SCALE GENOMIC DNA]</scope>
    <source>
        <strain evidence="1 2">PV-1</strain>
    </source>
</reference>